<accession>A0A0S2K0D5</accession>
<organism evidence="1 2">
    <name type="scientific">Pseudoalteromonas phenolica</name>
    <dbReference type="NCBI Taxonomy" id="161398"/>
    <lineage>
        <taxon>Bacteria</taxon>
        <taxon>Pseudomonadati</taxon>
        <taxon>Pseudomonadota</taxon>
        <taxon>Gammaproteobacteria</taxon>
        <taxon>Alteromonadales</taxon>
        <taxon>Pseudoalteromonadaceae</taxon>
        <taxon>Pseudoalteromonas</taxon>
    </lineage>
</organism>
<evidence type="ECO:0000313" key="2">
    <source>
        <dbReference type="Proteomes" id="UP000061457"/>
    </source>
</evidence>
<keyword evidence="2" id="KW-1185">Reference proteome</keyword>
<dbReference type="RefSeq" id="WP_058029385.1">
    <property type="nucleotide sequence ID" value="NZ_CP013187.1"/>
</dbReference>
<dbReference type="EMBL" id="CP013187">
    <property type="protein sequence ID" value="ALO41665.1"/>
    <property type="molecule type" value="Genomic_DNA"/>
</dbReference>
<proteinExistence type="predicted"/>
<gene>
    <name evidence="1" type="ORF">PP2015_1149</name>
</gene>
<name>A0A0S2K0D5_9GAMM</name>
<evidence type="ECO:0000313" key="1">
    <source>
        <dbReference type="EMBL" id="ALO41665.1"/>
    </source>
</evidence>
<dbReference type="KEGG" id="pphe:PP2015_1149"/>
<reference evidence="1 2" key="1">
    <citation type="submission" date="2015-11" db="EMBL/GenBank/DDBJ databases">
        <authorList>
            <person name="Zhang Y."/>
            <person name="Guo Z."/>
        </authorList>
    </citation>
    <scope>NUCLEOTIDE SEQUENCE [LARGE SCALE GENOMIC DNA]</scope>
    <source>
        <strain evidence="1 2">KCTC 12086</strain>
    </source>
</reference>
<dbReference type="Proteomes" id="UP000061457">
    <property type="component" value="Chromosome I"/>
</dbReference>
<sequence>MNSTETIQAHCAEQLAQITALTKSKQQEVNALLQGNQKVLNEHQPFEEASKISKHVDAMLNDVDKTLTQAMSALSEQLGVPTTQADNQTE</sequence>
<protein>
    <submittedName>
        <fullName evidence="1">Uncharacterized protein</fullName>
    </submittedName>
</protein>
<dbReference type="STRING" id="161398.PP2015_1149"/>
<dbReference type="PATRIC" id="fig|161398.10.peg.1169"/>
<dbReference type="AlphaFoldDB" id="A0A0S2K0D5"/>
<dbReference type="OrthoDB" id="6293582at2"/>